<feature type="domain" description="Nudix hydrolase" evidence="3">
    <location>
        <begin position="48"/>
        <end position="178"/>
    </location>
</feature>
<dbReference type="PANTHER" id="PTHR11839:SF18">
    <property type="entry name" value="NUDIX HYDROLASE DOMAIN-CONTAINING PROTEIN"/>
    <property type="match status" value="1"/>
</dbReference>
<organism evidence="4 5">
    <name type="scientific">Clostridium perfringens</name>
    <dbReference type="NCBI Taxonomy" id="1502"/>
    <lineage>
        <taxon>Bacteria</taxon>
        <taxon>Bacillati</taxon>
        <taxon>Bacillota</taxon>
        <taxon>Clostridia</taxon>
        <taxon>Eubacteriales</taxon>
        <taxon>Clostridiaceae</taxon>
        <taxon>Clostridium</taxon>
    </lineage>
</organism>
<dbReference type="PROSITE" id="PS51462">
    <property type="entry name" value="NUDIX"/>
    <property type="match status" value="1"/>
</dbReference>
<dbReference type="AlphaFoldDB" id="A0A140GRK5"/>
<dbReference type="Pfam" id="PF00293">
    <property type="entry name" value="NUDIX"/>
    <property type="match status" value="1"/>
</dbReference>
<evidence type="ECO:0000256" key="1">
    <source>
        <dbReference type="ARBA" id="ARBA00001946"/>
    </source>
</evidence>
<dbReference type="InterPro" id="IPR000086">
    <property type="entry name" value="NUDIX_hydrolase_dom"/>
</dbReference>
<dbReference type="PANTHER" id="PTHR11839">
    <property type="entry name" value="UDP/ADP-SUGAR PYROPHOSPHATASE"/>
    <property type="match status" value="1"/>
</dbReference>
<reference evidence="4 5" key="1">
    <citation type="journal article" date="2016" name="PLoS ONE">
        <title>Plasmid Characterization and Chromosome Analysis of Two netF+ Clostridium perfringens Isolates Associated with Foal and Canine Necrotizing Enteritis.</title>
        <authorList>
            <person name="Mehdizadeh Gohari I."/>
            <person name="Kropinski A.M."/>
            <person name="Weese S.J."/>
            <person name="Parreira V.R."/>
            <person name="Whitehead A.E."/>
            <person name="Boerlin P."/>
            <person name="Prescott J.F."/>
        </authorList>
    </citation>
    <scope>NUCLEOTIDE SEQUENCE [LARGE SCALE GENOMIC DNA]</scope>
    <source>
        <strain evidence="4 5">JP838</strain>
        <plasmid evidence="5">Plasmid pJFP838A</plasmid>
    </source>
</reference>
<dbReference type="SUPFAM" id="SSF55811">
    <property type="entry name" value="Nudix"/>
    <property type="match status" value="1"/>
</dbReference>
<geneLocation type="plasmid" evidence="4 5">
    <name>pJFP838A</name>
</geneLocation>
<keyword evidence="2 4" id="KW-0378">Hydrolase</keyword>
<dbReference type="EMBL" id="CP013615">
    <property type="protein sequence ID" value="AMN31164.1"/>
    <property type="molecule type" value="Genomic_DNA"/>
</dbReference>
<accession>A0A140GRK5</accession>
<dbReference type="Proteomes" id="UP000070260">
    <property type="component" value="Plasmid pJFP838A"/>
</dbReference>
<protein>
    <submittedName>
        <fullName evidence="4">Putative Nudix hydrolase</fullName>
    </submittedName>
</protein>
<gene>
    <name evidence="4" type="ORF">JFP838_pA0248</name>
</gene>
<evidence type="ECO:0000313" key="5">
    <source>
        <dbReference type="Proteomes" id="UP000070260"/>
    </source>
</evidence>
<dbReference type="OrthoDB" id="9788922at2"/>
<evidence type="ECO:0000313" key="4">
    <source>
        <dbReference type="EMBL" id="AMN31164.1"/>
    </source>
</evidence>
<dbReference type="RefSeq" id="WP_061429756.1">
    <property type="nucleotide sequence ID" value="NZ_CATNZX010000001.1"/>
</dbReference>
<dbReference type="Gene3D" id="3.90.79.10">
    <property type="entry name" value="Nucleoside Triphosphate Pyrophosphohydrolase"/>
    <property type="match status" value="1"/>
</dbReference>
<dbReference type="GO" id="GO:0016787">
    <property type="term" value="F:hydrolase activity"/>
    <property type="evidence" value="ECO:0007669"/>
    <property type="project" value="UniProtKB-KW"/>
</dbReference>
<sequence>MKLINLEKIKDGKYLKEYALTYLNKKNKEKVFQLISRNDLKTKEDLGVKVAGVAIVARHKSQDKLLLLKEFRMAINKTIVNVVSGMIDEGETIEEAVKRELYEETGLTDITIKRILKPSYSSVGMSDEKVILVYADVDGVFSDNSSENEQINAKFYSKKEVVELLKNEEFASRTQIICDNWVNGF</sequence>
<evidence type="ECO:0000259" key="3">
    <source>
        <dbReference type="PROSITE" id="PS51462"/>
    </source>
</evidence>
<dbReference type="InterPro" id="IPR015797">
    <property type="entry name" value="NUDIX_hydrolase-like_dom_sf"/>
</dbReference>
<evidence type="ECO:0000256" key="2">
    <source>
        <dbReference type="ARBA" id="ARBA00022801"/>
    </source>
</evidence>
<proteinExistence type="predicted"/>
<dbReference type="InterPro" id="IPR020084">
    <property type="entry name" value="NUDIX_hydrolase_CS"/>
</dbReference>
<dbReference type="CDD" id="cd03424">
    <property type="entry name" value="NUDIX_ADPRase_Nudt5_UGPPase_Nudt14"/>
    <property type="match status" value="1"/>
</dbReference>
<comment type="cofactor">
    <cofactor evidence="1">
        <name>Mg(2+)</name>
        <dbReference type="ChEBI" id="CHEBI:18420"/>
    </cofactor>
</comment>
<dbReference type="PROSITE" id="PS00893">
    <property type="entry name" value="NUDIX_BOX"/>
    <property type="match status" value="1"/>
</dbReference>
<dbReference type="GO" id="GO:0019693">
    <property type="term" value="P:ribose phosphate metabolic process"/>
    <property type="evidence" value="ECO:0007669"/>
    <property type="project" value="TreeGrafter"/>
</dbReference>
<name>A0A140GRK5_CLOPF</name>
<dbReference type="GO" id="GO:0006753">
    <property type="term" value="P:nucleoside phosphate metabolic process"/>
    <property type="evidence" value="ECO:0007669"/>
    <property type="project" value="TreeGrafter"/>
</dbReference>
<dbReference type="PATRIC" id="fig|1502.177.peg.3456"/>
<keyword evidence="4" id="KW-0614">Plasmid</keyword>